<dbReference type="Proteomes" id="UP000002384">
    <property type="component" value="Chromosome"/>
</dbReference>
<name>B7K7K8_GLOC7</name>
<dbReference type="RefSeq" id="WP_012598722.1">
    <property type="nucleotide sequence ID" value="NC_011729.1"/>
</dbReference>
<dbReference type="AlphaFoldDB" id="B7K7K8"/>
<reference evidence="2" key="1">
    <citation type="journal article" date="2011" name="MBio">
        <title>Novel metabolic attributes of the genus Cyanothece, comprising a group of unicellular nitrogen-fixing Cyanobacteria.</title>
        <authorList>
            <person name="Bandyopadhyay A."/>
            <person name="Elvitigala T."/>
            <person name="Welsh E."/>
            <person name="Stockel J."/>
            <person name="Liberton M."/>
            <person name="Min H."/>
            <person name="Sherman L.A."/>
            <person name="Pakrasi H.B."/>
        </authorList>
    </citation>
    <scope>NUCLEOTIDE SEQUENCE [LARGE SCALE GENOMIC DNA]</scope>
    <source>
        <strain evidence="2">PCC 7424</strain>
    </source>
</reference>
<dbReference type="EMBL" id="CP001291">
    <property type="protein sequence ID" value="ACK69776.1"/>
    <property type="molecule type" value="Genomic_DNA"/>
</dbReference>
<evidence type="ECO:0000313" key="1">
    <source>
        <dbReference type="EMBL" id="ACK69776.1"/>
    </source>
</evidence>
<organism evidence="1 2">
    <name type="scientific">Gloeothece citriformis (strain PCC 7424)</name>
    <name type="common">Cyanothece sp. (strain PCC 7424)</name>
    <dbReference type="NCBI Taxonomy" id="65393"/>
    <lineage>
        <taxon>Bacteria</taxon>
        <taxon>Bacillati</taxon>
        <taxon>Cyanobacteriota</taxon>
        <taxon>Cyanophyceae</taxon>
        <taxon>Oscillatoriophycideae</taxon>
        <taxon>Chroococcales</taxon>
        <taxon>Aphanothecaceae</taxon>
        <taxon>Gloeothece</taxon>
        <taxon>Gloeothece citriformis</taxon>
    </lineage>
</organism>
<evidence type="ECO:0000313" key="2">
    <source>
        <dbReference type="Proteomes" id="UP000002384"/>
    </source>
</evidence>
<gene>
    <name evidence="1" type="ordered locus">PCC7424_1331</name>
</gene>
<accession>B7K7K8</accession>
<sequence length="43" mass="5214">MNTQDKQLENYLEFAREIVQKTLELCQKQQAEKDRKFKIGQQN</sequence>
<protein>
    <submittedName>
        <fullName evidence="1">Uncharacterized protein</fullName>
    </submittedName>
</protein>
<dbReference type="HOGENOM" id="CLU_3232516_0_0_3"/>
<dbReference type="eggNOG" id="ENOG50321I9">
    <property type="taxonomic scope" value="Bacteria"/>
</dbReference>
<keyword evidence="2" id="KW-1185">Reference proteome</keyword>
<dbReference type="KEGG" id="cyc:PCC7424_1331"/>
<proteinExistence type="predicted"/>